<evidence type="ECO:0000313" key="2">
    <source>
        <dbReference type="EMBL" id="KAJ8769019.1"/>
    </source>
</evidence>
<proteinExistence type="predicted"/>
<gene>
    <name evidence="2" type="ORF">K2173_024015</name>
</gene>
<sequence>MEIIINRRRGEEKWRQFFEVQIDSARESFRQLSNAHDEEELLWEAILRLPTQKQGNFTLLTKGSSPHGGGDESKTETVDVRRLDRVNRELVVKKALATNAQDNSKLLSAVRDRFGRLHGFMKDLVNLEKERKIRPSREIDAFKKASVVGSRRHSIFKTCCPRMDVNPSIYFQDVPGCIYWFRGVHNLIANKDTCHGRGRRQTLIPPVSFTG</sequence>
<comment type="caution">
    <text evidence="2">The sequence shown here is derived from an EMBL/GenBank/DDBJ whole genome shotgun (WGS) entry which is preliminary data.</text>
</comment>
<evidence type="ECO:0000313" key="3">
    <source>
        <dbReference type="Proteomes" id="UP001159364"/>
    </source>
</evidence>
<name>A0AAV8TT14_9ROSI</name>
<dbReference type="AlphaFoldDB" id="A0AAV8TT14"/>
<dbReference type="EMBL" id="JAIWQS010000004">
    <property type="protein sequence ID" value="KAJ8769019.1"/>
    <property type="molecule type" value="Genomic_DNA"/>
</dbReference>
<reference evidence="2 3" key="1">
    <citation type="submission" date="2021-09" db="EMBL/GenBank/DDBJ databases">
        <title>Genomic insights and catalytic innovation underlie evolution of tropane alkaloids biosynthesis.</title>
        <authorList>
            <person name="Wang Y.-J."/>
            <person name="Tian T."/>
            <person name="Huang J.-P."/>
            <person name="Huang S.-X."/>
        </authorList>
    </citation>
    <scope>NUCLEOTIDE SEQUENCE [LARGE SCALE GENOMIC DNA]</scope>
    <source>
        <strain evidence="2">KIB-2018</strain>
        <tissue evidence="2">Leaf</tissue>
    </source>
</reference>
<dbReference type="Proteomes" id="UP001159364">
    <property type="component" value="Linkage Group LG04"/>
</dbReference>
<evidence type="ECO:0000256" key="1">
    <source>
        <dbReference type="SAM" id="MobiDB-lite"/>
    </source>
</evidence>
<protein>
    <submittedName>
        <fullName evidence="2">Uncharacterized protein</fullName>
    </submittedName>
</protein>
<organism evidence="2 3">
    <name type="scientific">Erythroxylum novogranatense</name>
    <dbReference type="NCBI Taxonomy" id="1862640"/>
    <lineage>
        <taxon>Eukaryota</taxon>
        <taxon>Viridiplantae</taxon>
        <taxon>Streptophyta</taxon>
        <taxon>Embryophyta</taxon>
        <taxon>Tracheophyta</taxon>
        <taxon>Spermatophyta</taxon>
        <taxon>Magnoliopsida</taxon>
        <taxon>eudicotyledons</taxon>
        <taxon>Gunneridae</taxon>
        <taxon>Pentapetalae</taxon>
        <taxon>rosids</taxon>
        <taxon>fabids</taxon>
        <taxon>Malpighiales</taxon>
        <taxon>Erythroxylaceae</taxon>
        <taxon>Erythroxylum</taxon>
    </lineage>
</organism>
<accession>A0AAV8TT14</accession>
<keyword evidence="3" id="KW-1185">Reference proteome</keyword>
<feature type="region of interest" description="Disordered" evidence="1">
    <location>
        <begin position="57"/>
        <end position="77"/>
    </location>
</feature>